<organism evidence="1 2">
    <name type="scientific">Rhabditophanes sp. KR3021</name>
    <dbReference type="NCBI Taxonomy" id="114890"/>
    <lineage>
        <taxon>Eukaryota</taxon>
        <taxon>Metazoa</taxon>
        <taxon>Ecdysozoa</taxon>
        <taxon>Nematoda</taxon>
        <taxon>Chromadorea</taxon>
        <taxon>Rhabditida</taxon>
        <taxon>Tylenchina</taxon>
        <taxon>Panagrolaimomorpha</taxon>
        <taxon>Strongyloidoidea</taxon>
        <taxon>Alloionematidae</taxon>
        <taxon>Rhabditophanes</taxon>
    </lineage>
</organism>
<name>A0AC35TW87_9BILA</name>
<evidence type="ECO:0000313" key="2">
    <source>
        <dbReference type="WBParaSite" id="RSKR_0000458700.1"/>
    </source>
</evidence>
<sequence length="1023" mass="117230">MFASNGEYCVLATNLSQLYDLRGKTSQESSKFEEVVSENLDLKPRFLSNYLVGDEDNGNIFNNKPDSVLKESVLEAYLMKLSLCKGRGDIRDGTIGEEIRTFYGTTFTESLTSTVEYDVCRTIFDDFTKLSGTWGNDFVDHGTKEIVNFCRFVVIEVFSGIFVHHISPLPLNFMKLSDAMIYIFHEKKVSDEKQLRDWIDFVSANVSEDYLKGLFKPIFMKLRTLAIDAKCYRHINFTNMKCMNKDLRWLPLILLTRLIILGAETKSRFNLVDVLCSMENFKIKFLGNSNHGYYECMASYLGPFFSLGIFENGDTERSPELKKMFGDVGIERVEKNDVFTQIRNSYDEIRENLKCLTQVLVCKPSTRKATTRFLVDAIGANYCRGKLQYSRKDNMGSSFTTNLVYVVVYLAAKVKLERLDYNYLAKKQCAFDLKDLTRINMNESAIPQYCETIEEGEEVTFNSLIFYIALFAIHIGYAGLINDYNTTKREYEYLKKDLNKHRAAFDKHRGSGIVSGDLVTTYMSYKLMEEQSSVVKYTLVLQMTLLHDLNINKVIYSLMDKWGMYLLNMIHPDAKLNHIPAQPNDMFKNLPEFMVDDLLATFQLLTTSEKLASSSLVFVQRLMSVLSVSPQYFRAPFTYAKLLEVIVQCWSKASSSVSQQYYQQILMSPGVCNKITPVLIKYYCDVESTGADTEFYDKFNIRRCIHFIFERFRESSSQKGMLVTAMNGQSNEIQRFANIVISDVSYLFDEVVGGMKKAVKLEKEIAAETANSNEADSSSRRLQFEEVKRGVSTWIYTLAESLDLLKKLTEYAHKIFLDQLIGEQLAALMNYNLTELSPPNHVHFESPTLVKELNFEGRNLVTKIITVYNCLSMADVFSKYVAADERSFTPEKFAVILKGLKEQMNFNGAIHEKFSAFVKNASVHYALKIEDEDFGEEIPEEFIDPIMGNIMLDPVLLPTSGQICDRKTIITSLLTVQKDPFNRQELTSDQLVPQDELRVKVENWICEMRAAKAAKLVADQEME</sequence>
<evidence type="ECO:0000313" key="1">
    <source>
        <dbReference type="Proteomes" id="UP000095286"/>
    </source>
</evidence>
<proteinExistence type="predicted"/>
<dbReference type="WBParaSite" id="RSKR_0000458700.1">
    <property type="protein sequence ID" value="RSKR_0000458700.1"/>
    <property type="gene ID" value="RSKR_0000458700"/>
</dbReference>
<accession>A0AC35TW87</accession>
<dbReference type="Proteomes" id="UP000095286">
    <property type="component" value="Unplaced"/>
</dbReference>
<reference evidence="2" key="1">
    <citation type="submission" date="2016-11" db="UniProtKB">
        <authorList>
            <consortium name="WormBaseParasite"/>
        </authorList>
    </citation>
    <scope>IDENTIFICATION</scope>
    <source>
        <strain evidence="2">KR3021</strain>
    </source>
</reference>
<protein>
    <submittedName>
        <fullName evidence="2">U-box domain-containing protein</fullName>
    </submittedName>
</protein>